<dbReference type="RefSeq" id="WP_205962720.1">
    <property type="nucleotide sequence ID" value="NZ_RBZU01000001.1"/>
</dbReference>
<accession>A0A494Y6X9</accession>
<dbReference type="EMBL" id="RBZU01000001">
    <property type="protein sequence ID" value="RKP58394.1"/>
    <property type="molecule type" value="Genomic_DNA"/>
</dbReference>
<dbReference type="PANTHER" id="PTHR43395">
    <property type="entry name" value="SENSOR HISTIDINE KINASE CHEA"/>
    <property type="match status" value="1"/>
</dbReference>
<dbReference type="Gene3D" id="3.30.70.400">
    <property type="entry name" value="CheY-binding domain of CheA"/>
    <property type="match status" value="1"/>
</dbReference>
<organism evidence="4 5">
    <name type="scientific">Pararobbsia silviterrae</name>
    <dbReference type="NCBI Taxonomy" id="1792498"/>
    <lineage>
        <taxon>Bacteria</taxon>
        <taxon>Pseudomonadati</taxon>
        <taxon>Pseudomonadota</taxon>
        <taxon>Betaproteobacteria</taxon>
        <taxon>Burkholderiales</taxon>
        <taxon>Burkholderiaceae</taxon>
        <taxon>Pararobbsia</taxon>
    </lineage>
</organism>
<evidence type="ECO:0000313" key="5">
    <source>
        <dbReference type="Proteomes" id="UP000270342"/>
    </source>
</evidence>
<keyword evidence="1" id="KW-0902">Two-component regulatory system</keyword>
<dbReference type="InterPro" id="IPR035891">
    <property type="entry name" value="CheY-binding_CheA"/>
</dbReference>
<dbReference type="SUPFAM" id="SSF55052">
    <property type="entry name" value="CheY-binding domain of CheA"/>
    <property type="match status" value="1"/>
</dbReference>
<evidence type="ECO:0000256" key="2">
    <source>
        <dbReference type="PROSITE-ProRule" id="PRU00110"/>
    </source>
</evidence>
<gene>
    <name evidence="4" type="ORF">D7S86_00005</name>
</gene>
<dbReference type="InterPro" id="IPR036641">
    <property type="entry name" value="HPT_dom_sf"/>
</dbReference>
<dbReference type="CDD" id="cd00088">
    <property type="entry name" value="HPT"/>
    <property type="match status" value="1"/>
</dbReference>
<name>A0A494Y6X9_9BURK</name>
<evidence type="ECO:0000313" key="4">
    <source>
        <dbReference type="EMBL" id="RKP58394.1"/>
    </source>
</evidence>
<feature type="domain" description="HPt" evidence="3">
    <location>
        <begin position="1"/>
        <end position="105"/>
    </location>
</feature>
<dbReference type="Pfam" id="PF01627">
    <property type="entry name" value="Hpt"/>
    <property type="match status" value="1"/>
</dbReference>
<proteinExistence type="predicted"/>
<dbReference type="Gene3D" id="1.20.120.160">
    <property type="entry name" value="HPT domain"/>
    <property type="match status" value="1"/>
</dbReference>
<reference evidence="4 5" key="1">
    <citation type="submission" date="2018-10" db="EMBL/GenBank/DDBJ databases">
        <title>Robbsia sp. DHC34, isolated from soil.</title>
        <authorList>
            <person name="Gao Z.-H."/>
            <person name="Qiu L.-H."/>
        </authorList>
    </citation>
    <scope>NUCLEOTIDE SEQUENCE [LARGE SCALE GENOMIC DNA]</scope>
    <source>
        <strain evidence="4 5">DHC34</strain>
    </source>
</reference>
<protein>
    <submittedName>
        <fullName evidence="4">Chemotaxis protein CheA</fullName>
    </submittedName>
</protein>
<dbReference type="PANTHER" id="PTHR43395:SF10">
    <property type="entry name" value="CHEMOTAXIS PROTEIN CHEA"/>
    <property type="match status" value="1"/>
</dbReference>
<dbReference type="AlphaFoldDB" id="A0A494Y6X9"/>
<dbReference type="SMART" id="SM00073">
    <property type="entry name" value="HPT"/>
    <property type="match status" value="1"/>
</dbReference>
<dbReference type="PROSITE" id="PS50894">
    <property type="entry name" value="HPT"/>
    <property type="match status" value="1"/>
</dbReference>
<dbReference type="GO" id="GO:0000160">
    <property type="term" value="P:phosphorelay signal transduction system"/>
    <property type="evidence" value="ECO:0007669"/>
    <property type="project" value="UniProtKB-KW"/>
</dbReference>
<keyword evidence="5" id="KW-1185">Reference proteome</keyword>
<dbReference type="InterPro" id="IPR051315">
    <property type="entry name" value="Bact_Chemotaxis_CheA"/>
</dbReference>
<dbReference type="GO" id="GO:0004672">
    <property type="term" value="F:protein kinase activity"/>
    <property type="evidence" value="ECO:0007669"/>
    <property type="project" value="UniProtKB-ARBA"/>
</dbReference>
<dbReference type="SUPFAM" id="SSF47226">
    <property type="entry name" value="Histidine-containing phosphotransfer domain, HPT domain"/>
    <property type="match status" value="1"/>
</dbReference>
<evidence type="ECO:0000256" key="1">
    <source>
        <dbReference type="ARBA" id="ARBA00023012"/>
    </source>
</evidence>
<comment type="caution">
    <text evidence="4">The sequence shown here is derived from an EMBL/GenBank/DDBJ whole genome shotgun (WGS) entry which is preliminary data.</text>
</comment>
<feature type="non-terminal residue" evidence="4">
    <location>
        <position position="297"/>
    </location>
</feature>
<keyword evidence="2" id="KW-0597">Phosphoprotein</keyword>
<dbReference type="Proteomes" id="UP000270342">
    <property type="component" value="Unassembled WGS sequence"/>
</dbReference>
<sequence length="297" mass="30807">MTLDITQFYQTFFDEADELLAEMERLLLEIDVGNPDIEQMNAIFRSAHSIKGGAATFGFVALTETTHILESLLDRARTGEMALRTDMVDLFLETKDVLSDQLVAYRASTEPDAAQAAAICAKLNKLSAEQSGQAAAAAAAPASKPAAAAPQPAPAAASAPNESGVPVHVTDALAKIQGGDEAAQPDGKPHLKIVLKGVGEKDQDLLTEELGNLGKLTSQVKAGDRLTIWLDTDCTEDDIIAVCCFVIDMDQIEISMGVPPAPTEAAPEAAAAPVAAPAPAPVQAAAPAPVAASAPMT</sequence>
<dbReference type="InterPro" id="IPR008207">
    <property type="entry name" value="Sig_transdc_His_kin_Hpt_dom"/>
</dbReference>
<evidence type="ECO:0000259" key="3">
    <source>
        <dbReference type="PROSITE" id="PS50894"/>
    </source>
</evidence>
<feature type="modified residue" description="Phosphohistidine" evidence="2">
    <location>
        <position position="48"/>
    </location>
</feature>
<dbReference type="Pfam" id="PF09078">
    <property type="entry name" value="CheY-binding"/>
    <property type="match status" value="1"/>
</dbReference>
<dbReference type="InterPro" id="IPR015162">
    <property type="entry name" value="CheY-binding"/>
</dbReference>